<accession>A0A8J3IEH4</accession>
<reference evidence="1" key="1">
    <citation type="submission" date="2020-10" db="EMBL/GenBank/DDBJ databases">
        <title>Taxonomic study of unclassified bacteria belonging to the class Ktedonobacteria.</title>
        <authorList>
            <person name="Yabe S."/>
            <person name="Wang C.M."/>
            <person name="Zheng Y."/>
            <person name="Sakai Y."/>
            <person name="Cavaletti L."/>
            <person name="Monciardini P."/>
            <person name="Donadio S."/>
        </authorList>
    </citation>
    <scope>NUCLEOTIDE SEQUENCE</scope>
    <source>
        <strain evidence="1">SOSP1-1</strain>
    </source>
</reference>
<evidence type="ECO:0000313" key="1">
    <source>
        <dbReference type="EMBL" id="GHO50509.1"/>
    </source>
</evidence>
<gene>
    <name evidence="1" type="ORF">KSX_86720</name>
</gene>
<comment type="caution">
    <text evidence="1">The sequence shown here is derived from an EMBL/GenBank/DDBJ whole genome shotgun (WGS) entry which is preliminary data.</text>
</comment>
<dbReference type="AlphaFoldDB" id="A0A8J3IEH4"/>
<name>A0A8J3IEH4_9CHLR</name>
<protein>
    <submittedName>
        <fullName evidence="1">Uncharacterized protein</fullName>
    </submittedName>
</protein>
<organism evidence="1 2">
    <name type="scientific">Ktedonospora formicarum</name>
    <dbReference type="NCBI Taxonomy" id="2778364"/>
    <lineage>
        <taxon>Bacteria</taxon>
        <taxon>Bacillati</taxon>
        <taxon>Chloroflexota</taxon>
        <taxon>Ktedonobacteria</taxon>
        <taxon>Ktedonobacterales</taxon>
        <taxon>Ktedonobacteraceae</taxon>
        <taxon>Ktedonospora</taxon>
    </lineage>
</organism>
<dbReference type="EMBL" id="BNJF01000008">
    <property type="protein sequence ID" value="GHO50509.1"/>
    <property type="molecule type" value="Genomic_DNA"/>
</dbReference>
<dbReference type="Proteomes" id="UP000612362">
    <property type="component" value="Unassembled WGS sequence"/>
</dbReference>
<sequence>MVEATERRAFVHLHVHAALRLMCHRGDDLKRGAYCVDGVQDAPWKGSSAQQPVLLEGVLGTLQCLLVVTRRRAMITIRKHYTSLVVGKQARQKSGLLT</sequence>
<keyword evidence="2" id="KW-1185">Reference proteome</keyword>
<proteinExistence type="predicted"/>
<evidence type="ECO:0000313" key="2">
    <source>
        <dbReference type="Proteomes" id="UP000612362"/>
    </source>
</evidence>